<proteinExistence type="predicted"/>
<evidence type="ECO:0000313" key="3">
    <source>
        <dbReference type="RefSeq" id="XP_017300703.1"/>
    </source>
</evidence>
<feature type="compositionally biased region" description="Basic and acidic residues" evidence="1">
    <location>
        <begin position="241"/>
        <end position="255"/>
    </location>
</feature>
<accession>A0A1S4EEZ1</accession>
<dbReference type="PaxDb" id="121845-A0A1S4EEZ1"/>
<name>A0A1S4EEZ1_DIACI</name>
<evidence type="ECO:0000313" key="2">
    <source>
        <dbReference type="Proteomes" id="UP000079169"/>
    </source>
</evidence>
<dbReference type="Proteomes" id="UP000079169">
    <property type="component" value="Unplaced"/>
</dbReference>
<dbReference type="KEGG" id="dci:103511999"/>
<dbReference type="GeneID" id="103511999"/>
<feature type="region of interest" description="Disordered" evidence="1">
    <location>
        <begin position="177"/>
        <end position="322"/>
    </location>
</feature>
<dbReference type="RefSeq" id="XP_017300703.1">
    <property type="nucleotide sequence ID" value="XM_017445214.1"/>
</dbReference>
<feature type="compositionally biased region" description="Basic and acidic residues" evidence="1">
    <location>
        <begin position="263"/>
        <end position="300"/>
    </location>
</feature>
<feature type="compositionally biased region" description="Polar residues" evidence="1">
    <location>
        <begin position="138"/>
        <end position="152"/>
    </location>
</feature>
<reference evidence="3" key="1">
    <citation type="submission" date="2025-08" db="UniProtKB">
        <authorList>
            <consortium name="RefSeq"/>
        </authorList>
    </citation>
    <scope>IDENTIFICATION</scope>
</reference>
<protein>
    <submittedName>
        <fullName evidence="3">Transcription initiation factor TFIID subunit 11-like</fullName>
    </submittedName>
</protein>
<dbReference type="AlphaFoldDB" id="A0A1S4EEZ1"/>
<feature type="region of interest" description="Disordered" evidence="1">
    <location>
        <begin position="109"/>
        <end position="154"/>
    </location>
</feature>
<sequence length="395" mass="43155">MEINDIDASVETLSEITDKSSGIDTEKNLVKQIEPEKEEMVDDDKSSNLERTLFESRVEITESNKEDVECNDSMVQDVRCLKRTRIALSKVGGDAVSKVSSDTLDTVSKVSDENKALSPPEKAVSYPLESKETPDKSAPNTAPSTAQPMSPQNDKKLETDVLGLLLTILLNPLRNLTLSQSNPSTSSSSTPTTRSSITSPLVQPSPPHSSYEPSQKLSSEKVATSWSMSCDSSDDEIVDGADDRDSDVESDRETSIKNTCKLETNKHKSKDLGDLASDKVKETRELQSDKGKSSPKRGELDSDMVEIGERSKKPSSDNVQSTFDLVEPNDMCESNKIDCDNSDEGKSSDIQEITIASEVASPKHASAELLHLPVLENFEDEKPIKQLPGVTCRAK</sequence>
<organism evidence="2 3">
    <name type="scientific">Diaphorina citri</name>
    <name type="common">Asian citrus psyllid</name>
    <dbReference type="NCBI Taxonomy" id="121845"/>
    <lineage>
        <taxon>Eukaryota</taxon>
        <taxon>Metazoa</taxon>
        <taxon>Ecdysozoa</taxon>
        <taxon>Arthropoda</taxon>
        <taxon>Hexapoda</taxon>
        <taxon>Insecta</taxon>
        <taxon>Pterygota</taxon>
        <taxon>Neoptera</taxon>
        <taxon>Paraneoptera</taxon>
        <taxon>Hemiptera</taxon>
        <taxon>Sternorrhyncha</taxon>
        <taxon>Psylloidea</taxon>
        <taxon>Psyllidae</taxon>
        <taxon>Diaphorininae</taxon>
        <taxon>Diaphorina</taxon>
    </lineage>
</organism>
<feature type="compositionally biased region" description="Low complexity" evidence="1">
    <location>
        <begin position="177"/>
        <end position="201"/>
    </location>
</feature>
<feature type="compositionally biased region" description="Polar residues" evidence="1">
    <location>
        <begin position="211"/>
        <end position="231"/>
    </location>
</feature>
<gene>
    <name evidence="3" type="primary">LOC103511999</name>
</gene>
<keyword evidence="2" id="KW-1185">Reference proteome</keyword>
<evidence type="ECO:0000256" key="1">
    <source>
        <dbReference type="SAM" id="MobiDB-lite"/>
    </source>
</evidence>